<dbReference type="Pfam" id="PF14111">
    <property type="entry name" value="DUF4283"/>
    <property type="match status" value="1"/>
</dbReference>
<name>A0AAE1IWH7_9FABA</name>
<dbReference type="Proteomes" id="UP001293593">
    <property type="component" value="Unassembled WGS sequence"/>
</dbReference>
<protein>
    <recommendedName>
        <fullName evidence="2">DUF4283 domain-containing protein</fullName>
    </recommendedName>
</protein>
<evidence type="ECO:0000256" key="1">
    <source>
        <dbReference type="SAM" id="MobiDB-lite"/>
    </source>
</evidence>
<dbReference type="PANTHER" id="PTHR31286">
    <property type="entry name" value="GLYCINE-RICH CELL WALL STRUCTURAL PROTEIN 1.8-LIKE"/>
    <property type="match status" value="1"/>
</dbReference>
<feature type="compositionally biased region" description="Low complexity" evidence="1">
    <location>
        <begin position="1"/>
        <end position="10"/>
    </location>
</feature>
<dbReference type="InterPro" id="IPR025558">
    <property type="entry name" value="DUF4283"/>
</dbReference>
<gene>
    <name evidence="3" type="ORF">QN277_007727</name>
</gene>
<feature type="region of interest" description="Disordered" evidence="1">
    <location>
        <begin position="393"/>
        <end position="451"/>
    </location>
</feature>
<reference evidence="3" key="1">
    <citation type="submission" date="2023-10" db="EMBL/GenBank/DDBJ databases">
        <title>Chromosome-level genome of the transformable northern wattle, Acacia crassicarpa.</title>
        <authorList>
            <person name="Massaro I."/>
            <person name="Sinha N.R."/>
            <person name="Poethig S."/>
            <person name="Leichty A.R."/>
        </authorList>
    </citation>
    <scope>NUCLEOTIDE SEQUENCE</scope>
    <source>
        <strain evidence="3">Acra3RX</strain>
        <tissue evidence="3">Leaf</tissue>
    </source>
</reference>
<dbReference type="EMBL" id="JAWXYG010000012">
    <property type="protein sequence ID" value="KAK4258256.1"/>
    <property type="molecule type" value="Genomic_DNA"/>
</dbReference>
<evidence type="ECO:0000313" key="3">
    <source>
        <dbReference type="EMBL" id="KAK4258256.1"/>
    </source>
</evidence>
<evidence type="ECO:0000259" key="2">
    <source>
        <dbReference type="Pfam" id="PF14111"/>
    </source>
</evidence>
<evidence type="ECO:0000313" key="4">
    <source>
        <dbReference type="Proteomes" id="UP001293593"/>
    </source>
</evidence>
<feature type="compositionally biased region" description="Acidic residues" evidence="1">
    <location>
        <begin position="75"/>
        <end position="84"/>
    </location>
</feature>
<dbReference type="PANTHER" id="PTHR31286:SF99">
    <property type="entry name" value="DUF4283 DOMAIN-CONTAINING PROTEIN"/>
    <property type="match status" value="1"/>
</dbReference>
<organism evidence="3 4">
    <name type="scientific">Acacia crassicarpa</name>
    <name type="common">northern wattle</name>
    <dbReference type="NCBI Taxonomy" id="499986"/>
    <lineage>
        <taxon>Eukaryota</taxon>
        <taxon>Viridiplantae</taxon>
        <taxon>Streptophyta</taxon>
        <taxon>Embryophyta</taxon>
        <taxon>Tracheophyta</taxon>
        <taxon>Spermatophyta</taxon>
        <taxon>Magnoliopsida</taxon>
        <taxon>eudicotyledons</taxon>
        <taxon>Gunneridae</taxon>
        <taxon>Pentapetalae</taxon>
        <taxon>rosids</taxon>
        <taxon>fabids</taxon>
        <taxon>Fabales</taxon>
        <taxon>Fabaceae</taxon>
        <taxon>Caesalpinioideae</taxon>
        <taxon>mimosoid clade</taxon>
        <taxon>Acacieae</taxon>
        <taxon>Acacia</taxon>
    </lineage>
</organism>
<feature type="region of interest" description="Disordered" evidence="1">
    <location>
        <begin position="305"/>
        <end position="364"/>
    </location>
</feature>
<sequence length="586" mass="64820">MTSSTSLLSLSREEDDQLMRSSKKVKNGGNGDNSKMAWPSLSNKGSGYQKGGMSFADKLKGSDDEAVQETAGDRSDDEMDEGDQDKDAEPLFVIKEDSDRNFPTFTFSEKIKKRLYKPWRKSVIVKLMDKTIGYKALLTRLQYMWAKKGALSLIDIGHGFFVVKLYNKDDYLNALTGGPWMIYDHYLTVRPWEPNFHPARAKIDKVAVWVRVPKMFLEYYDREALTIIGDRIGETIKVDINTSNQLRGRYARICVLVNLKEQLMAGFRLDGEEYTLEYEGLHLLCSECGIYGHVGELCPSRRKVQNNGDGSNHNDRTMAEPVTNQIPGNTSLNRDLWKVVQKPRRSRKPKDGKEGPSKNDGQGSRFEVLAQMADQQQGDTAMDDEQEGRGMTLVVSKAPSQSTSSVRLQEKGKKSVQSAEKNNGKESDGSQEQVKGSDLEKKKRVEKRARGKRDGVLTMILQKDGCGQNDVSELRNEGVAGSSTEALGEDGLDGILLSGEATGAIQEGNSGGFQPVLDNGANPDYMMGCDTGAQNEVVILDPGEDRMKIEDPDSHVLSVECPGPDGNVANGRLGDIVLVPETQLLQ</sequence>
<dbReference type="AlphaFoldDB" id="A0AAE1IWH7"/>
<feature type="domain" description="DUF4283" evidence="2">
    <location>
        <begin position="119"/>
        <end position="199"/>
    </location>
</feature>
<feature type="region of interest" description="Disordered" evidence="1">
    <location>
        <begin position="1"/>
        <end position="84"/>
    </location>
</feature>
<dbReference type="InterPro" id="IPR040256">
    <property type="entry name" value="At4g02000-like"/>
</dbReference>
<feature type="compositionally biased region" description="Polar residues" evidence="1">
    <location>
        <begin position="398"/>
        <end position="407"/>
    </location>
</feature>
<comment type="caution">
    <text evidence="3">The sequence shown here is derived from an EMBL/GenBank/DDBJ whole genome shotgun (WGS) entry which is preliminary data.</text>
</comment>
<accession>A0AAE1IWH7</accession>
<proteinExistence type="predicted"/>
<feature type="compositionally biased region" description="Polar residues" evidence="1">
    <location>
        <begin position="322"/>
        <end position="333"/>
    </location>
</feature>
<keyword evidence="4" id="KW-1185">Reference proteome</keyword>